<dbReference type="GO" id="GO:0030288">
    <property type="term" value="C:outer membrane-bounded periplasmic space"/>
    <property type="evidence" value="ECO:0007669"/>
    <property type="project" value="TreeGrafter"/>
</dbReference>
<feature type="signal peptide" evidence="7">
    <location>
        <begin position="1"/>
        <end position="21"/>
    </location>
</feature>
<dbReference type="PROSITE" id="PS51257">
    <property type="entry name" value="PROKAR_LIPOPROTEIN"/>
    <property type="match status" value="1"/>
</dbReference>
<dbReference type="SUPFAM" id="SSF53807">
    <property type="entry name" value="Helical backbone' metal receptor"/>
    <property type="match status" value="1"/>
</dbReference>
<evidence type="ECO:0000256" key="7">
    <source>
        <dbReference type="SAM" id="SignalP"/>
    </source>
</evidence>
<sequence>MQKAFQKLLVLLAVVAVFVLAACGNNKENTKEESSAEGNAYSVEHAMGTTEIKDTPKRVVVLTNEGTEALLALGIKPVGAVKAFSGDPWYDHLKDKMEGVEVVGVESEINIEKIASLKPDLIIGNKIRQEKDYAKLSKIAPTVFAETLRGDWQDNFKLYSKAVNQEAKGKEVLKAYNDKVQAVKEKLGDKTNQEVSFVRFMADKSRIYYTDSFSGVIFDSLGFKRVPEQAELFKDNAKLGKLAVEVGKEVIPKMDGDVLFYFTYMPTGDDSALATEKEWTEDPLWKNLSAVQKGNVHKVDDVIWNTAGGILAAEIMLDQIEEIFTK</sequence>
<proteinExistence type="inferred from homology"/>
<protein>
    <submittedName>
        <fullName evidence="9">Iron siderophore-binding protein</fullName>
    </submittedName>
</protein>
<dbReference type="FunFam" id="3.40.50.1980:FF:000003">
    <property type="entry name" value="Iron ABC transporter substrate-binding protein"/>
    <property type="match status" value="1"/>
</dbReference>
<dbReference type="GeneID" id="96598598"/>
<keyword evidence="4 7" id="KW-0732">Signal</keyword>
<reference evidence="10" key="1">
    <citation type="submission" date="2015-07" db="EMBL/GenBank/DDBJ databases">
        <authorList>
            <person name="Liu B."/>
            <person name="Wang J."/>
            <person name="Zhu Y."/>
            <person name="Liu G."/>
            <person name="Chen Q."/>
            <person name="Lan J."/>
            <person name="Che J."/>
            <person name="Ge C."/>
            <person name="Shi H."/>
            <person name="Pan Z."/>
            <person name="Liu X."/>
        </authorList>
    </citation>
    <scope>NUCLEOTIDE SEQUENCE [LARGE SCALE GENOMIC DNA]</scope>
    <source>
        <strain evidence="10">DSM 23493</strain>
    </source>
</reference>
<organism evidence="9 10">
    <name type="scientific">Lysinibacillus xylanilyticus</name>
    <dbReference type="NCBI Taxonomy" id="582475"/>
    <lineage>
        <taxon>Bacteria</taxon>
        <taxon>Bacillati</taxon>
        <taxon>Bacillota</taxon>
        <taxon>Bacilli</taxon>
        <taxon>Bacillales</taxon>
        <taxon>Bacillaceae</taxon>
        <taxon>Lysinibacillus</taxon>
    </lineage>
</organism>
<evidence type="ECO:0000313" key="10">
    <source>
        <dbReference type="Proteomes" id="UP000037326"/>
    </source>
</evidence>
<dbReference type="PATRIC" id="fig|582475.4.peg.1604"/>
<dbReference type="GO" id="GO:1901678">
    <property type="term" value="P:iron coordination entity transport"/>
    <property type="evidence" value="ECO:0007669"/>
    <property type="project" value="UniProtKB-ARBA"/>
</dbReference>
<evidence type="ECO:0000256" key="5">
    <source>
        <dbReference type="ARBA" id="ARBA00023139"/>
    </source>
</evidence>
<feature type="chain" id="PRO_5030010035" evidence="7">
    <location>
        <begin position="22"/>
        <end position="326"/>
    </location>
</feature>
<dbReference type="CDD" id="cd01146">
    <property type="entry name" value="FhuD"/>
    <property type="match status" value="1"/>
</dbReference>
<dbReference type="PROSITE" id="PS50983">
    <property type="entry name" value="FE_B12_PBP"/>
    <property type="match status" value="1"/>
</dbReference>
<dbReference type="Proteomes" id="UP000037326">
    <property type="component" value="Unassembled WGS sequence"/>
</dbReference>
<feature type="domain" description="Fe/B12 periplasmic-binding" evidence="8">
    <location>
        <begin position="58"/>
        <end position="326"/>
    </location>
</feature>
<gene>
    <name evidence="9" type="ORF">ACZ11_10095</name>
</gene>
<name>A0A0K9FE53_9BACI</name>
<dbReference type="InterPro" id="IPR051313">
    <property type="entry name" value="Bact_iron-sidero_bind"/>
</dbReference>
<dbReference type="PANTHER" id="PTHR30532:SF21">
    <property type="entry name" value="SIDEROPHORE-BINDING LIPOPROTEIN YFIY-RELATED"/>
    <property type="match status" value="1"/>
</dbReference>
<dbReference type="EMBL" id="LFXJ01000005">
    <property type="protein sequence ID" value="KMY32468.1"/>
    <property type="molecule type" value="Genomic_DNA"/>
</dbReference>
<evidence type="ECO:0000256" key="2">
    <source>
        <dbReference type="ARBA" id="ARBA00008814"/>
    </source>
</evidence>
<evidence type="ECO:0000256" key="3">
    <source>
        <dbReference type="ARBA" id="ARBA00022448"/>
    </source>
</evidence>
<comment type="similarity">
    <text evidence="2">Belongs to the bacterial solute-binding protein 8 family.</text>
</comment>
<evidence type="ECO:0000256" key="6">
    <source>
        <dbReference type="ARBA" id="ARBA00023288"/>
    </source>
</evidence>
<evidence type="ECO:0000259" key="8">
    <source>
        <dbReference type="PROSITE" id="PS50983"/>
    </source>
</evidence>
<keyword evidence="6" id="KW-0449">Lipoprotein</keyword>
<evidence type="ECO:0000256" key="4">
    <source>
        <dbReference type="ARBA" id="ARBA00022729"/>
    </source>
</evidence>
<dbReference type="RefSeq" id="WP_049665749.1">
    <property type="nucleotide sequence ID" value="NZ_JBIVRT010000021.1"/>
</dbReference>
<comment type="subcellular location">
    <subcellularLocation>
        <location evidence="1">Cell membrane</location>
        <topology evidence="1">Lipid-anchor</topology>
    </subcellularLocation>
</comment>
<dbReference type="PANTHER" id="PTHR30532">
    <property type="entry name" value="IRON III DICITRATE-BINDING PERIPLASMIC PROTEIN"/>
    <property type="match status" value="1"/>
</dbReference>
<keyword evidence="3" id="KW-0813">Transport</keyword>
<evidence type="ECO:0000313" key="9">
    <source>
        <dbReference type="EMBL" id="KMY32468.1"/>
    </source>
</evidence>
<dbReference type="OrthoDB" id="9793175at2"/>
<dbReference type="Pfam" id="PF01497">
    <property type="entry name" value="Peripla_BP_2"/>
    <property type="match status" value="1"/>
</dbReference>
<comment type="caution">
    <text evidence="9">The sequence shown here is derived from an EMBL/GenBank/DDBJ whole genome shotgun (WGS) entry which is preliminary data.</text>
</comment>
<evidence type="ECO:0000256" key="1">
    <source>
        <dbReference type="ARBA" id="ARBA00004193"/>
    </source>
</evidence>
<keyword evidence="5" id="KW-0564">Palmitate</keyword>
<accession>A0A0K9FE53</accession>
<dbReference type="InterPro" id="IPR002491">
    <property type="entry name" value="ABC_transptr_periplasmic_BD"/>
</dbReference>
<dbReference type="GO" id="GO:0005886">
    <property type="term" value="C:plasma membrane"/>
    <property type="evidence" value="ECO:0007669"/>
    <property type="project" value="UniProtKB-SubCell"/>
</dbReference>
<dbReference type="Gene3D" id="3.40.50.1980">
    <property type="entry name" value="Nitrogenase molybdenum iron protein domain"/>
    <property type="match status" value="2"/>
</dbReference>
<dbReference type="AlphaFoldDB" id="A0A0K9FE53"/>